<keyword evidence="2" id="KW-1185">Reference proteome</keyword>
<proteinExistence type="predicted"/>
<sequence length="111" mass="13344">MDTKFFTQNARDVLLEVEVNPEQADKFEGDYFNATNIRPVAGPHYQQQPNKWGAEYRIYFNCDIDLTDEFENLKIHVEKAERLYREEWECRVNNKEFFWALIDVGYRLGKN</sequence>
<comment type="caution">
    <text evidence="1">The sequence shown here is derived from an EMBL/GenBank/DDBJ whole genome shotgun (WGS) entry which is preliminary data.</text>
</comment>
<evidence type="ECO:0000313" key="1">
    <source>
        <dbReference type="EMBL" id="MBC2769496.1"/>
    </source>
</evidence>
<accession>A0A842HMM2</accession>
<dbReference type="RefSeq" id="WP_185779218.1">
    <property type="nucleotide sequence ID" value="NZ_JACJUU010000003.1"/>
</dbReference>
<reference evidence="1 2" key="1">
    <citation type="submission" date="2020-08" db="EMBL/GenBank/DDBJ databases">
        <title>Paraeoetvoesia sp. YC-7-48 draft genome sequence.</title>
        <authorList>
            <person name="Yao L."/>
        </authorList>
    </citation>
    <scope>NUCLEOTIDE SEQUENCE [LARGE SCALE GENOMIC DNA]</scope>
    <source>
        <strain evidence="2">YC-7-48</strain>
    </source>
</reference>
<protein>
    <submittedName>
        <fullName evidence="1">Uncharacterized protein</fullName>
    </submittedName>
</protein>
<name>A0A842HMM2_9BURK</name>
<evidence type="ECO:0000313" key="2">
    <source>
        <dbReference type="Proteomes" id="UP000545386"/>
    </source>
</evidence>
<dbReference type="EMBL" id="JACJUU010000003">
    <property type="protein sequence ID" value="MBC2769496.1"/>
    <property type="molecule type" value="Genomic_DNA"/>
</dbReference>
<organism evidence="1 2">
    <name type="scientific">Pusillimonas minor</name>
    <dbReference type="NCBI Taxonomy" id="2697024"/>
    <lineage>
        <taxon>Bacteria</taxon>
        <taxon>Pseudomonadati</taxon>
        <taxon>Pseudomonadota</taxon>
        <taxon>Betaproteobacteria</taxon>
        <taxon>Burkholderiales</taxon>
        <taxon>Alcaligenaceae</taxon>
        <taxon>Pusillimonas</taxon>
    </lineage>
</organism>
<dbReference type="Proteomes" id="UP000545386">
    <property type="component" value="Unassembled WGS sequence"/>
</dbReference>
<gene>
    <name evidence="1" type="ORF">GTU67_06140</name>
</gene>
<dbReference type="AlphaFoldDB" id="A0A842HMM2"/>